<protein>
    <submittedName>
        <fullName evidence="9">Undecaprenyl-diphosphatase</fullName>
    </submittedName>
</protein>
<keyword evidence="4" id="KW-0378">Hydrolase</keyword>
<feature type="domain" description="Phosphatidic acid phosphatase type 2/haloperoxidase" evidence="8">
    <location>
        <begin position="57"/>
        <end position="167"/>
    </location>
</feature>
<dbReference type="InterPro" id="IPR036938">
    <property type="entry name" value="PAP2/HPO_sf"/>
</dbReference>
<comment type="caution">
    <text evidence="9">The sequence shown here is derived from an EMBL/GenBank/DDBJ whole genome shotgun (WGS) entry which is preliminary data.</text>
</comment>
<keyword evidence="5 7" id="KW-1133">Transmembrane helix</keyword>
<evidence type="ECO:0000256" key="2">
    <source>
        <dbReference type="ARBA" id="ARBA00022475"/>
    </source>
</evidence>
<evidence type="ECO:0000256" key="4">
    <source>
        <dbReference type="ARBA" id="ARBA00022801"/>
    </source>
</evidence>
<dbReference type="OrthoDB" id="9789113at2"/>
<name>A0A4R1PZV1_9FIRM</name>
<dbReference type="GO" id="GO:0005886">
    <property type="term" value="C:plasma membrane"/>
    <property type="evidence" value="ECO:0007669"/>
    <property type="project" value="UniProtKB-SubCell"/>
</dbReference>
<dbReference type="SMART" id="SM00014">
    <property type="entry name" value="acidPPc"/>
    <property type="match status" value="1"/>
</dbReference>
<dbReference type="AlphaFoldDB" id="A0A4R1PZV1"/>
<evidence type="ECO:0000259" key="8">
    <source>
        <dbReference type="SMART" id="SM00014"/>
    </source>
</evidence>
<feature type="transmembrane region" description="Helical" evidence="7">
    <location>
        <begin position="56"/>
        <end position="76"/>
    </location>
</feature>
<sequence length="197" mass="21697">MEWITTLDQNVLFWIQHHLVSSTFNPYMIFLSEIGNSGFIWFVLGMVLLVVRKYRWLGVAVLLALAISVVVGNGILKPLAARLRPGTVFPWMPMLISLPTDYSFPSGHTFASFAAATAIFCRSRKAGSAALLLAAGIGFSRLYLFVHYPSDVLAGVLLGIISGIAAYRLSCYLSTTRSWKNILPKLGLVTRKEAVTK</sequence>
<dbReference type="SUPFAM" id="SSF48317">
    <property type="entry name" value="Acid phosphatase/Vanadium-dependent haloperoxidase"/>
    <property type="match status" value="1"/>
</dbReference>
<evidence type="ECO:0000256" key="7">
    <source>
        <dbReference type="SAM" id="Phobius"/>
    </source>
</evidence>
<dbReference type="GO" id="GO:0016787">
    <property type="term" value="F:hydrolase activity"/>
    <property type="evidence" value="ECO:0007669"/>
    <property type="project" value="UniProtKB-KW"/>
</dbReference>
<evidence type="ECO:0000256" key="6">
    <source>
        <dbReference type="ARBA" id="ARBA00023136"/>
    </source>
</evidence>
<keyword evidence="10" id="KW-1185">Reference proteome</keyword>
<dbReference type="Pfam" id="PF01569">
    <property type="entry name" value="PAP2"/>
    <property type="match status" value="1"/>
</dbReference>
<accession>A0A4R1PZV1</accession>
<evidence type="ECO:0000313" key="9">
    <source>
        <dbReference type="EMBL" id="TCL38696.1"/>
    </source>
</evidence>
<keyword evidence="2" id="KW-1003">Cell membrane</keyword>
<dbReference type="RefSeq" id="WP_132076844.1">
    <property type="nucleotide sequence ID" value="NZ_SLUI01000003.1"/>
</dbReference>
<feature type="transmembrane region" description="Helical" evidence="7">
    <location>
        <begin position="102"/>
        <end position="121"/>
    </location>
</feature>
<dbReference type="Gene3D" id="1.20.144.10">
    <property type="entry name" value="Phosphatidic acid phosphatase type 2/haloperoxidase"/>
    <property type="match status" value="1"/>
</dbReference>
<evidence type="ECO:0000256" key="5">
    <source>
        <dbReference type="ARBA" id="ARBA00022989"/>
    </source>
</evidence>
<dbReference type="PANTHER" id="PTHR14969:SF62">
    <property type="entry name" value="DECAPRENYLPHOSPHORYL-5-PHOSPHORIBOSE PHOSPHATASE RV3807C-RELATED"/>
    <property type="match status" value="1"/>
</dbReference>
<dbReference type="EMBL" id="SLUI01000003">
    <property type="protein sequence ID" value="TCL38696.1"/>
    <property type="molecule type" value="Genomic_DNA"/>
</dbReference>
<gene>
    <name evidence="9" type="ORF">EV210_103175</name>
</gene>
<dbReference type="Proteomes" id="UP000295063">
    <property type="component" value="Unassembled WGS sequence"/>
</dbReference>
<proteinExistence type="predicted"/>
<comment type="subcellular location">
    <subcellularLocation>
        <location evidence="1">Cell membrane</location>
        <topology evidence="1">Multi-pass membrane protein</topology>
    </subcellularLocation>
</comment>
<organism evidence="9 10">
    <name type="scientific">Anaerospora hongkongensis</name>
    <dbReference type="NCBI Taxonomy" id="244830"/>
    <lineage>
        <taxon>Bacteria</taxon>
        <taxon>Bacillati</taxon>
        <taxon>Bacillota</taxon>
        <taxon>Negativicutes</taxon>
        <taxon>Selenomonadales</taxon>
        <taxon>Sporomusaceae</taxon>
        <taxon>Anaerospora</taxon>
    </lineage>
</organism>
<feature type="transmembrane region" description="Helical" evidence="7">
    <location>
        <begin position="27"/>
        <end position="49"/>
    </location>
</feature>
<evidence type="ECO:0000256" key="1">
    <source>
        <dbReference type="ARBA" id="ARBA00004651"/>
    </source>
</evidence>
<keyword evidence="6 7" id="KW-0472">Membrane</keyword>
<keyword evidence="3 7" id="KW-0812">Transmembrane</keyword>
<evidence type="ECO:0000256" key="3">
    <source>
        <dbReference type="ARBA" id="ARBA00022692"/>
    </source>
</evidence>
<dbReference type="PANTHER" id="PTHR14969">
    <property type="entry name" value="SPHINGOSINE-1-PHOSPHATE PHOSPHOHYDROLASE"/>
    <property type="match status" value="1"/>
</dbReference>
<dbReference type="InterPro" id="IPR000326">
    <property type="entry name" value="PAP2/HPO"/>
</dbReference>
<feature type="transmembrane region" description="Helical" evidence="7">
    <location>
        <begin position="128"/>
        <end position="146"/>
    </location>
</feature>
<evidence type="ECO:0000313" key="10">
    <source>
        <dbReference type="Proteomes" id="UP000295063"/>
    </source>
</evidence>
<feature type="transmembrane region" description="Helical" evidence="7">
    <location>
        <begin position="152"/>
        <end position="170"/>
    </location>
</feature>
<reference evidence="9 10" key="1">
    <citation type="submission" date="2019-03" db="EMBL/GenBank/DDBJ databases">
        <title>Genomic Encyclopedia of Type Strains, Phase IV (KMG-IV): sequencing the most valuable type-strain genomes for metagenomic binning, comparative biology and taxonomic classification.</title>
        <authorList>
            <person name="Goeker M."/>
        </authorList>
    </citation>
    <scope>NUCLEOTIDE SEQUENCE [LARGE SCALE GENOMIC DNA]</scope>
    <source>
        <strain evidence="9 10">DSM 15969</strain>
    </source>
</reference>